<dbReference type="InterPro" id="IPR016181">
    <property type="entry name" value="Acyl_CoA_acyltransferase"/>
</dbReference>
<dbReference type="SUPFAM" id="SSF55729">
    <property type="entry name" value="Acyl-CoA N-acyltransferases (Nat)"/>
    <property type="match status" value="1"/>
</dbReference>
<evidence type="ECO:0000313" key="2">
    <source>
        <dbReference type="EMBL" id="MTW02760.1"/>
    </source>
</evidence>
<dbReference type="RefSeq" id="WP_155439152.1">
    <property type="nucleotide sequence ID" value="NZ_WNLA01000006.1"/>
</dbReference>
<organism evidence="2 3">
    <name type="scientific">Pseudoduganella ginsengisoli</name>
    <dbReference type="NCBI Taxonomy" id="1462440"/>
    <lineage>
        <taxon>Bacteria</taxon>
        <taxon>Pseudomonadati</taxon>
        <taxon>Pseudomonadota</taxon>
        <taxon>Betaproteobacteria</taxon>
        <taxon>Burkholderiales</taxon>
        <taxon>Oxalobacteraceae</taxon>
        <taxon>Telluria group</taxon>
        <taxon>Pseudoduganella</taxon>
    </lineage>
</organism>
<dbReference type="Proteomes" id="UP000484015">
    <property type="component" value="Unassembled WGS sequence"/>
</dbReference>
<dbReference type="InterPro" id="IPR000182">
    <property type="entry name" value="GNAT_dom"/>
</dbReference>
<dbReference type="OrthoDB" id="5525374at2"/>
<protein>
    <submittedName>
        <fullName evidence="2">GNAT family N-acetyltransferase</fullName>
    </submittedName>
</protein>
<feature type="domain" description="N-acetyltransferase" evidence="1">
    <location>
        <begin position="11"/>
        <end position="164"/>
    </location>
</feature>
<dbReference type="EMBL" id="WNLA01000006">
    <property type="protein sequence ID" value="MTW02760.1"/>
    <property type="molecule type" value="Genomic_DNA"/>
</dbReference>
<reference evidence="2 3" key="1">
    <citation type="submission" date="2019-11" db="EMBL/GenBank/DDBJ databases">
        <title>Type strains purchased from KCTC, JCM and DSMZ.</title>
        <authorList>
            <person name="Lu H."/>
        </authorList>
    </citation>
    <scope>NUCLEOTIDE SEQUENCE [LARGE SCALE GENOMIC DNA]</scope>
    <source>
        <strain evidence="2 3">KCTC 42409</strain>
    </source>
</reference>
<proteinExistence type="predicted"/>
<accession>A0A6L6PZJ0</accession>
<dbReference type="GO" id="GO:0016747">
    <property type="term" value="F:acyltransferase activity, transferring groups other than amino-acyl groups"/>
    <property type="evidence" value="ECO:0007669"/>
    <property type="project" value="InterPro"/>
</dbReference>
<dbReference type="Pfam" id="PF00583">
    <property type="entry name" value="Acetyltransf_1"/>
    <property type="match status" value="1"/>
</dbReference>
<gene>
    <name evidence="2" type="ORF">GM668_11775</name>
</gene>
<evidence type="ECO:0000259" key="1">
    <source>
        <dbReference type="PROSITE" id="PS51186"/>
    </source>
</evidence>
<comment type="caution">
    <text evidence="2">The sequence shown here is derived from an EMBL/GenBank/DDBJ whole genome shotgun (WGS) entry which is preliminary data.</text>
</comment>
<keyword evidence="2" id="KW-0808">Transferase</keyword>
<keyword evidence="3" id="KW-1185">Reference proteome</keyword>
<name>A0A6L6PZJ0_9BURK</name>
<dbReference type="PROSITE" id="PS51186">
    <property type="entry name" value="GNAT"/>
    <property type="match status" value="1"/>
</dbReference>
<dbReference type="AlphaFoldDB" id="A0A6L6PZJ0"/>
<evidence type="ECO:0000313" key="3">
    <source>
        <dbReference type="Proteomes" id="UP000484015"/>
    </source>
</evidence>
<dbReference type="Gene3D" id="3.40.630.30">
    <property type="match status" value="1"/>
</dbReference>
<sequence length="164" mass="18374">MIAKTASIQTIELRQATAADQPFLHRLYTSTRPPSSLRGCDTDAEALLVRAQFLAQQTYWQRRYPGAEITIIVRHDQPIGRLYVHFSEHEVRLVDLSLLPEFRGQGIGKGLLRGLQAHGARLGLPVRLQVTLGNPCQRLCQRCDFLFMGIDGGHASLEWKPAST</sequence>
<dbReference type="CDD" id="cd04301">
    <property type="entry name" value="NAT_SF"/>
    <property type="match status" value="1"/>
</dbReference>